<dbReference type="SUPFAM" id="SSF55073">
    <property type="entry name" value="Nucleotide cyclase"/>
    <property type="match status" value="1"/>
</dbReference>
<dbReference type="GO" id="GO:0071111">
    <property type="term" value="F:cyclic-guanylate-specific phosphodiesterase activity"/>
    <property type="evidence" value="ECO:0007669"/>
    <property type="project" value="InterPro"/>
</dbReference>
<feature type="domain" description="GGDEF" evidence="2">
    <location>
        <begin position="353"/>
        <end position="483"/>
    </location>
</feature>
<dbReference type="AlphaFoldDB" id="A0L872"/>
<keyword evidence="1" id="KW-1133">Transmembrane helix</keyword>
<dbReference type="NCBIfam" id="TIGR00254">
    <property type="entry name" value="GGDEF"/>
    <property type="match status" value="1"/>
</dbReference>
<evidence type="ECO:0000313" key="3">
    <source>
        <dbReference type="EMBL" id="ABK44165.1"/>
    </source>
</evidence>
<keyword evidence="1" id="KW-0812">Transmembrane</keyword>
<dbReference type="HOGENOM" id="CLU_564751_0_0_5"/>
<sequence>MSIKTPDEAHPDILTTPCPITTLPNSLGKAVSVYDSSRHDPATLAQEKRSRYIMLAGGIALLLGLFVNFVVKPFPHQPWLSFAWPLLAALLSAWTVAINTIQKRDCNCATTLGAIQAHQQGLLPKVTQTLFQFEQAHYLTKFHTTHAVAQHYLYHAVEDETFHFRWMDDQHQQRYQIDGLNDHRNSFSVPLQNYYFGAAVELNWTRYLLRKNAAAIVQGLPIRCPLNESGSDYMELGAETFRYAIQGKIGEHGYEEVAESFRGEQDFDIGIFNLQEGGETHSHHWIKLPYPTIPNELFFMKLWELRTGTKVEVHHLLPEAKTCTTDPVTALNLSALFLQQLEQSITRHGRQDTTLAVVVIEVANIAFIKHALGREAGSLVLRTLANRMQASVRRGDTASRLWRDEFGITLTDLKPEALELVVEGIRAELAQPIDTPFGAAYAELHMGWAIYPEDGNHHGSLLRHARYQTYQNRIKAVLAQEPH</sequence>
<accession>A0L872</accession>
<dbReference type="eggNOG" id="COG2199">
    <property type="taxonomic scope" value="Bacteria"/>
</dbReference>
<dbReference type="InterPro" id="IPR029787">
    <property type="entry name" value="Nucleotide_cyclase"/>
</dbReference>
<dbReference type="Pfam" id="PF00990">
    <property type="entry name" value="GGDEF"/>
    <property type="match status" value="1"/>
</dbReference>
<dbReference type="STRING" id="156889.Mmc1_1656"/>
<keyword evidence="1" id="KW-0472">Membrane</keyword>
<dbReference type="Proteomes" id="UP000002586">
    <property type="component" value="Chromosome"/>
</dbReference>
<dbReference type="EMBL" id="CP000471">
    <property type="protein sequence ID" value="ABK44165.1"/>
    <property type="molecule type" value="Genomic_DNA"/>
</dbReference>
<protein>
    <submittedName>
        <fullName evidence="3">Diguanylate cyclase</fullName>
    </submittedName>
</protein>
<dbReference type="SMART" id="SM00267">
    <property type="entry name" value="GGDEF"/>
    <property type="match status" value="1"/>
</dbReference>
<dbReference type="PROSITE" id="PS50887">
    <property type="entry name" value="GGDEF"/>
    <property type="match status" value="1"/>
</dbReference>
<dbReference type="PANTHER" id="PTHR33121">
    <property type="entry name" value="CYCLIC DI-GMP PHOSPHODIESTERASE PDEF"/>
    <property type="match status" value="1"/>
</dbReference>
<evidence type="ECO:0000256" key="1">
    <source>
        <dbReference type="SAM" id="Phobius"/>
    </source>
</evidence>
<keyword evidence="4" id="KW-1185">Reference proteome</keyword>
<gene>
    <name evidence="3" type="ordered locus">Mmc1_1656</name>
</gene>
<name>A0L872_MAGMM</name>
<dbReference type="KEGG" id="mgm:Mmc1_1656"/>
<evidence type="ECO:0000259" key="2">
    <source>
        <dbReference type="PROSITE" id="PS50887"/>
    </source>
</evidence>
<reference evidence="4" key="1">
    <citation type="journal article" date="2009" name="Appl. Environ. Microbiol.">
        <title>Complete genome sequence of the chemolithoautotrophic marine magnetotactic coccus strain MC-1.</title>
        <authorList>
            <person name="Schubbe S."/>
            <person name="Williams T.J."/>
            <person name="Xie G."/>
            <person name="Kiss H.E."/>
            <person name="Brettin T.S."/>
            <person name="Martinez D."/>
            <person name="Ross C.A."/>
            <person name="Schuler D."/>
            <person name="Cox B.L."/>
            <person name="Nealson K.H."/>
            <person name="Bazylinski D.A."/>
        </authorList>
    </citation>
    <scope>NUCLEOTIDE SEQUENCE [LARGE SCALE GENOMIC DNA]</scope>
    <source>
        <strain evidence="4">ATCC BAA-1437 / JCM 17883 / MC-1</strain>
    </source>
</reference>
<reference evidence="3 4" key="2">
    <citation type="journal article" date="2012" name="Int. J. Syst. Evol. Microbiol.">
        <title>Magnetococcus marinus gen. nov., sp. nov., a marine, magnetotactic bacterium that represents a novel lineage (Magnetococcaceae fam. nov.; Magnetococcales ord. nov.) at the base of the Alphaproteobacteria.</title>
        <authorList>
            <person name="Bazylinski D.A."/>
            <person name="Williams T.J."/>
            <person name="Lefevre C.T."/>
            <person name="Berg R.J."/>
            <person name="Zhang C.L."/>
            <person name="Bowser S.S."/>
            <person name="Dean A.J."/>
            <person name="Beveridge T.J."/>
        </authorList>
    </citation>
    <scope>NUCLEOTIDE SEQUENCE [LARGE SCALE GENOMIC DNA]</scope>
    <source>
        <strain evidence="4">ATCC BAA-1437 / JCM 17883 / MC-1</strain>
    </source>
</reference>
<dbReference type="RefSeq" id="WP_011713313.1">
    <property type="nucleotide sequence ID" value="NC_008576.1"/>
</dbReference>
<dbReference type="InterPro" id="IPR000160">
    <property type="entry name" value="GGDEF_dom"/>
</dbReference>
<dbReference type="InterPro" id="IPR043128">
    <property type="entry name" value="Rev_trsase/Diguanyl_cyclase"/>
</dbReference>
<evidence type="ECO:0000313" key="4">
    <source>
        <dbReference type="Proteomes" id="UP000002586"/>
    </source>
</evidence>
<feature type="transmembrane region" description="Helical" evidence="1">
    <location>
        <begin position="52"/>
        <end position="70"/>
    </location>
</feature>
<dbReference type="Gene3D" id="3.30.70.270">
    <property type="match status" value="1"/>
</dbReference>
<dbReference type="CDD" id="cd01949">
    <property type="entry name" value="GGDEF"/>
    <property type="match status" value="1"/>
</dbReference>
<dbReference type="InterPro" id="IPR050706">
    <property type="entry name" value="Cyclic-di-GMP_PDE-like"/>
</dbReference>
<feature type="transmembrane region" description="Helical" evidence="1">
    <location>
        <begin position="82"/>
        <end position="101"/>
    </location>
</feature>
<organism evidence="3 4">
    <name type="scientific">Magnetococcus marinus (strain ATCC BAA-1437 / JCM 17883 / MC-1)</name>
    <dbReference type="NCBI Taxonomy" id="156889"/>
    <lineage>
        <taxon>Bacteria</taxon>
        <taxon>Pseudomonadati</taxon>
        <taxon>Pseudomonadota</taxon>
        <taxon>Magnetococcia</taxon>
        <taxon>Magnetococcales</taxon>
        <taxon>Magnetococcaceae</taxon>
        <taxon>Magnetococcus</taxon>
    </lineage>
</organism>
<dbReference type="PANTHER" id="PTHR33121:SF82">
    <property type="entry name" value="SIGNAL TRANSDUCTION PROTEIN CONTAINING A EAL DOMAIN"/>
    <property type="match status" value="1"/>
</dbReference>
<dbReference type="OrthoDB" id="8907753at2"/>
<proteinExistence type="predicted"/>